<evidence type="ECO:0000313" key="2">
    <source>
        <dbReference type="Proteomes" id="UP001374599"/>
    </source>
</evidence>
<reference evidence="1" key="1">
    <citation type="submission" date="2023-09" db="EMBL/GenBank/DDBJ databases">
        <title>Vallitalea sediminicola and Vallitalea maricola sp. nov., anaerobic bacteria isolated from marine sediment.</title>
        <authorList>
            <person name="Hirano S."/>
            <person name="Maeda A."/>
            <person name="Terahara T."/>
            <person name="Mori K."/>
            <person name="Hamada M."/>
            <person name="Matsumoto R."/>
            <person name="Kobayashi T."/>
        </authorList>
    </citation>
    <scope>NUCLEOTIDE SEQUENCE</scope>
    <source>
        <strain evidence="1">AN17-2</strain>
    </source>
</reference>
<sequence length="279" mass="32131">MSIKICYFSGTGNSFFIAKRLNEYLANSELIPIVKALKDSKKEIEGQKIIIVFPIYALTIPIPVRMFLKETNFKNATYFCAIGTRLGVKFNDFKRIDKLIKPHKLNSSFIINMGSNDVKVKNYKCPSDLKIKELEDVALSQLSEITRIIENNEDSCDEDSNYIESLLYKDFRGKIIEWAVPKMMTFSKYIGGVNYFYVNTNCIGCGICSKVCLSQKISIHNKKPIWNKKTLCYMCYACVNYCPVKAIEIESIPGVPSYTFENDRYCHPYAKYEEIENQK</sequence>
<keyword evidence="2" id="KW-1185">Reference proteome</keyword>
<comment type="caution">
    <text evidence="1">The sequence shown here is derived from an EMBL/GenBank/DDBJ whole genome shotgun (WGS) entry which is preliminary data.</text>
</comment>
<proteinExistence type="predicted"/>
<gene>
    <name evidence="1" type="ORF">AN2V17_38930</name>
</gene>
<name>A0ACB5UQ29_9FIRM</name>
<dbReference type="EMBL" id="BTPU01000076">
    <property type="protein sequence ID" value="GMQ64655.1"/>
    <property type="molecule type" value="Genomic_DNA"/>
</dbReference>
<dbReference type="Proteomes" id="UP001374599">
    <property type="component" value="Unassembled WGS sequence"/>
</dbReference>
<accession>A0ACB5UQ29</accession>
<organism evidence="1 2">
    <name type="scientific">Vallitalea maricola</name>
    <dbReference type="NCBI Taxonomy" id="3074433"/>
    <lineage>
        <taxon>Bacteria</taxon>
        <taxon>Bacillati</taxon>
        <taxon>Bacillota</taxon>
        <taxon>Clostridia</taxon>
        <taxon>Lachnospirales</taxon>
        <taxon>Vallitaleaceae</taxon>
        <taxon>Vallitalea</taxon>
    </lineage>
</organism>
<evidence type="ECO:0000313" key="1">
    <source>
        <dbReference type="EMBL" id="GMQ64655.1"/>
    </source>
</evidence>
<protein>
    <submittedName>
        <fullName evidence="1">EFR1 family ferrodoxin</fullName>
    </submittedName>
</protein>